<feature type="transmembrane region" description="Helical" evidence="1">
    <location>
        <begin position="71"/>
        <end position="94"/>
    </location>
</feature>
<keyword evidence="1" id="KW-1133">Transmembrane helix</keyword>
<evidence type="ECO:0000256" key="1">
    <source>
        <dbReference type="SAM" id="Phobius"/>
    </source>
</evidence>
<feature type="transmembrane region" description="Helical" evidence="1">
    <location>
        <begin position="115"/>
        <end position="136"/>
    </location>
</feature>
<feature type="transmembrane region" description="Helical" evidence="1">
    <location>
        <begin position="389"/>
        <end position="409"/>
    </location>
</feature>
<feature type="transmembrane region" description="Helical" evidence="1">
    <location>
        <begin position="318"/>
        <end position="337"/>
    </location>
</feature>
<feature type="transmembrane region" description="Helical" evidence="1">
    <location>
        <begin position="148"/>
        <end position="167"/>
    </location>
</feature>
<sequence length="414" mass="47018">MKCTGGWLTGKGFKMTIRDMFKKRTNEYYSRLGKYLKYVFNDHFVIALMILTGALGFTYSDYVETVAPTDFLPRLLLVVIVYSVLPVGGIRTLIEPADGIYLLPLEKQMAPIMRRHLLVSGLFLSAGMTVIATLTMPLMEALNITGQAYSLSWIAVLICLKLIDLLVRYHSFQSDSLSLIRTINIGRHILILGTLGLSLFVSLWAGLALALGGLSGLLYLVFIFSRKKLWNWDRMIEVEQKRVQGIYRLINLFIETPYGQNKVKRMKGFDPLISIISSKTDPHMYYISRVFIRQTAFSGLYVRLLTIGLIVIYFTPVLWLRTLVSVLFIYLIGFQLLPLKQVLNESVHFKLYPYTNTDKIKAIQKLLNVTLIITSIIFSLGSLNGGWEATGIVFLISTLFAFGFNSVYVRRRLG</sequence>
<keyword evidence="1" id="KW-0472">Membrane</keyword>
<feature type="transmembrane region" description="Helical" evidence="1">
    <location>
        <begin position="38"/>
        <end position="59"/>
    </location>
</feature>
<evidence type="ECO:0000313" key="2">
    <source>
        <dbReference type="EMBL" id="SDJ75339.1"/>
    </source>
</evidence>
<keyword evidence="1" id="KW-0812">Transmembrane</keyword>
<proteinExistence type="predicted"/>
<evidence type="ECO:0000313" key="3">
    <source>
        <dbReference type="Proteomes" id="UP000199433"/>
    </source>
</evidence>
<protein>
    <submittedName>
        <fullName evidence="2">ABC-2 type transport system permease protein</fullName>
    </submittedName>
</protein>
<accession>A0A1G8WAP6</accession>
<dbReference type="AlphaFoldDB" id="A0A1G8WAP6"/>
<feature type="transmembrane region" description="Helical" evidence="1">
    <location>
        <begin position="290"/>
        <end position="312"/>
    </location>
</feature>
<keyword evidence="3" id="KW-1185">Reference proteome</keyword>
<feature type="transmembrane region" description="Helical" evidence="1">
    <location>
        <begin position="366"/>
        <end position="383"/>
    </location>
</feature>
<dbReference type="InterPro" id="IPR010288">
    <property type="entry name" value="EcsB_ABC"/>
</dbReference>
<dbReference type="EMBL" id="FNFK01000003">
    <property type="protein sequence ID" value="SDJ75339.1"/>
    <property type="molecule type" value="Genomic_DNA"/>
</dbReference>
<gene>
    <name evidence="2" type="ORF">SAMN04488098_100386</name>
</gene>
<dbReference type="PIRSF" id="PIRSF037259">
    <property type="entry name" value="EcsB_ABC"/>
    <property type="match status" value="1"/>
</dbReference>
<feature type="transmembrane region" description="Helical" evidence="1">
    <location>
        <begin position="179"/>
        <end position="197"/>
    </location>
</feature>
<organism evidence="2 3">
    <name type="scientific">Alkalibacterium thalassium</name>
    <dbReference type="NCBI Taxonomy" id="426701"/>
    <lineage>
        <taxon>Bacteria</taxon>
        <taxon>Bacillati</taxon>
        <taxon>Bacillota</taxon>
        <taxon>Bacilli</taxon>
        <taxon>Lactobacillales</taxon>
        <taxon>Carnobacteriaceae</taxon>
        <taxon>Alkalibacterium</taxon>
    </lineage>
</organism>
<reference evidence="3" key="1">
    <citation type="submission" date="2016-10" db="EMBL/GenBank/DDBJ databases">
        <authorList>
            <person name="Varghese N."/>
            <person name="Submissions S."/>
        </authorList>
    </citation>
    <scope>NUCLEOTIDE SEQUENCE [LARGE SCALE GENOMIC DNA]</scope>
    <source>
        <strain evidence="3">DSM 19181</strain>
    </source>
</reference>
<dbReference type="Pfam" id="PF05975">
    <property type="entry name" value="EcsB"/>
    <property type="match status" value="1"/>
</dbReference>
<dbReference type="STRING" id="426701.SAMN04488098_100386"/>
<feature type="transmembrane region" description="Helical" evidence="1">
    <location>
        <begin position="203"/>
        <end position="225"/>
    </location>
</feature>
<dbReference type="GO" id="GO:0016020">
    <property type="term" value="C:membrane"/>
    <property type="evidence" value="ECO:0007669"/>
    <property type="project" value="InterPro"/>
</dbReference>
<dbReference type="Proteomes" id="UP000199433">
    <property type="component" value="Unassembled WGS sequence"/>
</dbReference>
<name>A0A1G8WAP6_9LACT</name>